<evidence type="ECO:0000256" key="5">
    <source>
        <dbReference type="ARBA" id="ARBA00022618"/>
    </source>
</evidence>
<dbReference type="SMART" id="SM00490">
    <property type="entry name" value="HELICc"/>
    <property type="match status" value="1"/>
</dbReference>
<evidence type="ECO:0000256" key="10">
    <source>
        <dbReference type="ARBA" id="ARBA00022801"/>
    </source>
</evidence>
<dbReference type="EC" id="5.6.2.4" evidence="21"/>
<keyword evidence="5" id="KW-0132">Cell division</keyword>
<gene>
    <name evidence="25" type="ORF">X975_19290</name>
</gene>
<dbReference type="GO" id="GO:0045934">
    <property type="term" value="P:negative regulation of nucleobase-containing compound metabolic process"/>
    <property type="evidence" value="ECO:0007669"/>
    <property type="project" value="UniProtKB-ARBA"/>
</dbReference>
<dbReference type="EMBL" id="KK121307">
    <property type="protein sequence ID" value="KFM80186.1"/>
    <property type="molecule type" value="Genomic_DNA"/>
</dbReference>
<keyword evidence="11 21" id="KW-0347">Helicase</keyword>
<dbReference type="FunFam" id="3.40.50.300:FF:000444">
    <property type="entry name" value="ATP-dependent DNA helicase"/>
    <property type="match status" value="1"/>
</dbReference>
<keyword evidence="13 21" id="KW-0067">ATP-binding</keyword>
<dbReference type="Pfam" id="PF16124">
    <property type="entry name" value="RecQ_Zn_bind"/>
    <property type="match status" value="1"/>
</dbReference>
<feature type="domain" description="Helicase C-terminal" evidence="24">
    <location>
        <begin position="252"/>
        <end position="416"/>
    </location>
</feature>
<dbReference type="Pfam" id="PF08236">
    <property type="entry name" value="SRI"/>
    <property type="match status" value="1"/>
</dbReference>
<dbReference type="Proteomes" id="UP000054359">
    <property type="component" value="Unassembled WGS sequence"/>
</dbReference>
<dbReference type="PANTHER" id="PTHR13710:SF152">
    <property type="entry name" value="ATP-DEPENDENT DNA HELICASE Q5"/>
    <property type="match status" value="1"/>
</dbReference>
<dbReference type="AlphaFoldDB" id="A0A087US47"/>
<keyword evidence="6" id="KW-0235">DNA replication</keyword>
<evidence type="ECO:0000256" key="21">
    <source>
        <dbReference type="RuleBase" id="RU364117"/>
    </source>
</evidence>
<dbReference type="GO" id="GO:0005694">
    <property type="term" value="C:chromosome"/>
    <property type="evidence" value="ECO:0007669"/>
    <property type="project" value="InterPro"/>
</dbReference>
<dbReference type="InterPro" id="IPR032284">
    <property type="entry name" value="RecQ_Zn-bd"/>
</dbReference>
<keyword evidence="14" id="KW-0238">DNA-binding</keyword>
<evidence type="ECO:0000256" key="19">
    <source>
        <dbReference type="ARBA" id="ARBA00034617"/>
    </source>
</evidence>
<comment type="subcellular location">
    <subcellularLocation>
        <location evidence="2">Nucleus</location>
        <location evidence="2">Nucleoplasm</location>
    </subcellularLocation>
</comment>
<reference evidence="25 26" key="1">
    <citation type="submission" date="2013-11" db="EMBL/GenBank/DDBJ databases">
        <title>Genome sequencing of Stegodyphus mimosarum.</title>
        <authorList>
            <person name="Bechsgaard J."/>
        </authorList>
    </citation>
    <scope>NUCLEOTIDE SEQUENCE [LARGE SCALE GENOMIC DNA]</scope>
</reference>
<evidence type="ECO:0000256" key="6">
    <source>
        <dbReference type="ARBA" id="ARBA00022705"/>
    </source>
</evidence>
<evidence type="ECO:0000256" key="22">
    <source>
        <dbReference type="SAM" id="MobiDB-lite"/>
    </source>
</evidence>
<dbReference type="OrthoDB" id="10261556at2759"/>
<evidence type="ECO:0000313" key="26">
    <source>
        <dbReference type="Proteomes" id="UP000054359"/>
    </source>
</evidence>
<comment type="catalytic activity">
    <reaction evidence="20 21">
        <text>ATP + H2O = ADP + phosphate + H(+)</text>
        <dbReference type="Rhea" id="RHEA:13065"/>
        <dbReference type="ChEBI" id="CHEBI:15377"/>
        <dbReference type="ChEBI" id="CHEBI:15378"/>
        <dbReference type="ChEBI" id="CHEBI:30616"/>
        <dbReference type="ChEBI" id="CHEBI:43474"/>
        <dbReference type="ChEBI" id="CHEBI:456216"/>
    </reaction>
</comment>
<feature type="non-terminal residue" evidence="25">
    <location>
        <position position="921"/>
    </location>
</feature>
<dbReference type="GO" id="GO:0006260">
    <property type="term" value="P:DNA replication"/>
    <property type="evidence" value="ECO:0007669"/>
    <property type="project" value="UniProtKB-KW"/>
</dbReference>
<evidence type="ECO:0000256" key="14">
    <source>
        <dbReference type="ARBA" id="ARBA00023125"/>
    </source>
</evidence>
<feature type="region of interest" description="Disordered" evidence="22">
    <location>
        <begin position="673"/>
        <end position="713"/>
    </location>
</feature>
<feature type="compositionally biased region" description="Polar residues" evidence="22">
    <location>
        <begin position="792"/>
        <end position="804"/>
    </location>
</feature>
<evidence type="ECO:0000256" key="11">
    <source>
        <dbReference type="ARBA" id="ARBA00022806"/>
    </source>
</evidence>
<dbReference type="GO" id="GO:0006355">
    <property type="term" value="P:regulation of DNA-templated transcription"/>
    <property type="evidence" value="ECO:0007669"/>
    <property type="project" value="InterPro"/>
</dbReference>
<comment type="catalytic activity">
    <reaction evidence="19 21">
        <text>Couples ATP hydrolysis with the unwinding of duplex DNA by translocating in the 3'-5' direction.</text>
        <dbReference type="EC" id="5.6.2.4"/>
    </reaction>
</comment>
<dbReference type="InterPro" id="IPR013257">
    <property type="entry name" value="SRI"/>
</dbReference>
<evidence type="ECO:0000256" key="20">
    <source>
        <dbReference type="ARBA" id="ARBA00049360"/>
    </source>
</evidence>
<organism evidence="25 26">
    <name type="scientific">Stegodyphus mimosarum</name>
    <name type="common">African social velvet spider</name>
    <dbReference type="NCBI Taxonomy" id="407821"/>
    <lineage>
        <taxon>Eukaryota</taxon>
        <taxon>Metazoa</taxon>
        <taxon>Ecdysozoa</taxon>
        <taxon>Arthropoda</taxon>
        <taxon>Chelicerata</taxon>
        <taxon>Arachnida</taxon>
        <taxon>Araneae</taxon>
        <taxon>Araneomorphae</taxon>
        <taxon>Entelegynae</taxon>
        <taxon>Eresoidea</taxon>
        <taxon>Eresidae</taxon>
        <taxon>Stegodyphus</taxon>
    </lineage>
</organism>
<dbReference type="GO" id="GO:0046872">
    <property type="term" value="F:metal ion binding"/>
    <property type="evidence" value="ECO:0007669"/>
    <property type="project" value="UniProtKB-KW"/>
</dbReference>
<keyword evidence="4" id="KW-0597">Phosphoprotein</keyword>
<dbReference type="GO" id="GO:0003677">
    <property type="term" value="F:DNA binding"/>
    <property type="evidence" value="ECO:0007669"/>
    <property type="project" value="UniProtKB-KW"/>
</dbReference>
<dbReference type="GO" id="GO:0000724">
    <property type="term" value="P:double-strand break repair via homologous recombination"/>
    <property type="evidence" value="ECO:0007669"/>
    <property type="project" value="TreeGrafter"/>
</dbReference>
<dbReference type="Pfam" id="PF00270">
    <property type="entry name" value="DEAD"/>
    <property type="match status" value="1"/>
</dbReference>
<dbReference type="STRING" id="407821.A0A087US47"/>
<dbReference type="Pfam" id="PF00271">
    <property type="entry name" value="Helicase_C"/>
    <property type="match status" value="1"/>
</dbReference>
<keyword evidence="9" id="KW-0227">DNA damage</keyword>
<evidence type="ECO:0000256" key="9">
    <source>
        <dbReference type="ARBA" id="ARBA00022763"/>
    </source>
</evidence>
<feature type="domain" description="Helicase ATP-binding" evidence="23">
    <location>
        <begin position="48"/>
        <end position="224"/>
    </location>
</feature>
<dbReference type="Gene3D" id="3.40.50.300">
    <property type="entry name" value="P-loop containing nucleotide triphosphate hydrolases"/>
    <property type="match status" value="2"/>
</dbReference>
<dbReference type="FunFam" id="3.40.50.300:FF:000614">
    <property type="entry name" value="ATP-dependent DNA helicase"/>
    <property type="match status" value="1"/>
</dbReference>
<evidence type="ECO:0000313" key="25">
    <source>
        <dbReference type="EMBL" id="KFM80186.1"/>
    </source>
</evidence>
<evidence type="ECO:0000259" key="23">
    <source>
        <dbReference type="PROSITE" id="PS51192"/>
    </source>
</evidence>
<keyword evidence="10 21" id="KW-0378">Hydrolase</keyword>
<keyword evidence="16" id="KW-0413">Isomerase</keyword>
<dbReference type="GO" id="GO:0005524">
    <property type="term" value="F:ATP binding"/>
    <property type="evidence" value="ECO:0007669"/>
    <property type="project" value="UniProtKB-KW"/>
</dbReference>
<dbReference type="GO" id="GO:0010605">
    <property type="term" value="P:negative regulation of macromolecule metabolic process"/>
    <property type="evidence" value="ECO:0007669"/>
    <property type="project" value="UniProtKB-ARBA"/>
</dbReference>
<evidence type="ECO:0000256" key="17">
    <source>
        <dbReference type="ARBA" id="ARBA00023242"/>
    </source>
</evidence>
<evidence type="ECO:0000256" key="8">
    <source>
        <dbReference type="ARBA" id="ARBA00022741"/>
    </source>
</evidence>
<name>A0A087US47_STEMI</name>
<evidence type="ECO:0000256" key="2">
    <source>
        <dbReference type="ARBA" id="ARBA00004642"/>
    </source>
</evidence>
<dbReference type="GO" id="GO:0016887">
    <property type="term" value="F:ATP hydrolysis activity"/>
    <property type="evidence" value="ECO:0007669"/>
    <property type="project" value="RHEA"/>
</dbReference>
<evidence type="ECO:0000256" key="12">
    <source>
        <dbReference type="ARBA" id="ARBA00022833"/>
    </source>
</evidence>
<dbReference type="PROSITE" id="PS51194">
    <property type="entry name" value="HELICASE_CTER"/>
    <property type="match status" value="1"/>
</dbReference>
<keyword evidence="26" id="KW-1185">Reference proteome</keyword>
<dbReference type="InterPro" id="IPR027417">
    <property type="entry name" value="P-loop_NTPase"/>
</dbReference>
<evidence type="ECO:0000256" key="13">
    <source>
        <dbReference type="ARBA" id="ARBA00022840"/>
    </source>
</evidence>
<dbReference type="GO" id="GO:0005737">
    <property type="term" value="C:cytoplasm"/>
    <property type="evidence" value="ECO:0007669"/>
    <property type="project" value="TreeGrafter"/>
</dbReference>
<evidence type="ECO:0000256" key="16">
    <source>
        <dbReference type="ARBA" id="ARBA00023235"/>
    </source>
</evidence>
<keyword evidence="15" id="KW-0234">DNA repair</keyword>
<feature type="compositionally biased region" description="Basic and acidic residues" evidence="22">
    <location>
        <begin position="831"/>
        <end position="846"/>
    </location>
</feature>
<dbReference type="SMART" id="SM00487">
    <property type="entry name" value="DEXDc"/>
    <property type="match status" value="1"/>
</dbReference>
<dbReference type="PROSITE" id="PS00690">
    <property type="entry name" value="DEAH_ATP_HELICASE"/>
    <property type="match status" value="1"/>
</dbReference>
<proteinExistence type="inferred from homology"/>
<dbReference type="InterPro" id="IPR014001">
    <property type="entry name" value="Helicase_ATP-bd"/>
</dbReference>
<feature type="region of interest" description="Disordered" evidence="22">
    <location>
        <begin position="780"/>
        <end position="850"/>
    </location>
</feature>
<dbReference type="GO" id="GO:0051301">
    <property type="term" value="P:cell division"/>
    <property type="evidence" value="ECO:0007669"/>
    <property type="project" value="UniProtKB-KW"/>
</dbReference>
<comment type="cofactor">
    <cofactor evidence="1">
        <name>Zn(2+)</name>
        <dbReference type="ChEBI" id="CHEBI:29105"/>
    </cofactor>
</comment>
<dbReference type="InterPro" id="IPR011545">
    <property type="entry name" value="DEAD/DEAH_box_helicase_dom"/>
</dbReference>
<dbReference type="InterPro" id="IPR002464">
    <property type="entry name" value="DNA/RNA_helicase_DEAH_CS"/>
</dbReference>
<evidence type="ECO:0000256" key="3">
    <source>
        <dbReference type="ARBA" id="ARBA00005446"/>
    </source>
</evidence>
<feature type="compositionally biased region" description="Polar residues" evidence="22">
    <location>
        <begin position="674"/>
        <end position="685"/>
    </location>
</feature>
<accession>A0A087US47</accession>
<dbReference type="InterPro" id="IPR004589">
    <property type="entry name" value="DNA_helicase_ATP-dep_RecQ"/>
</dbReference>
<keyword evidence="18" id="KW-0131">Cell cycle</keyword>
<keyword evidence="8 21" id="KW-0547">Nucleotide-binding</keyword>
<evidence type="ECO:0000256" key="18">
    <source>
        <dbReference type="ARBA" id="ARBA00023306"/>
    </source>
</evidence>
<dbReference type="OMA" id="CSVLEPK"/>
<evidence type="ECO:0000256" key="4">
    <source>
        <dbReference type="ARBA" id="ARBA00022553"/>
    </source>
</evidence>
<dbReference type="SUPFAM" id="SSF52540">
    <property type="entry name" value="P-loop containing nucleoside triphosphate hydrolases"/>
    <property type="match status" value="1"/>
</dbReference>
<comment type="similarity">
    <text evidence="3 21">Belongs to the helicase family. RecQ subfamily.</text>
</comment>
<evidence type="ECO:0000256" key="15">
    <source>
        <dbReference type="ARBA" id="ARBA00023204"/>
    </source>
</evidence>
<evidence type="ECO:0000256" key="1">
    <source>
        <dbReference type="ARBA" id="ARBA00001947"/>
    </source>
</evidence>
<dbReference type="NCBIfam" id="TIGR00614">
    <property type="entry name" value="recQ_fam"/>
    <property type="match status" value="1"/>
</dbReference>
<dbReference type="InterPro" id="IPR001650">
    <property type="entry name" value="Helicase_C-like"/>
</dbReference>
<dbReference type="GO" id="GO:0009378">
    <property type="term" value="F:four-way junction helicase activity"/>
    <property type="evidence" value="ECO:0007669"/>
    <property type="project" value="TreeGrafter"/>
</dbReference>
<dbReference type="PROSITE" id="PS51192">
    <property type="entry name" value="HELICASE_ATP_BIND_1"/>
    <property type="match status" value="1"/>
</dbReference>
<keyword evidence="7" id="KW-0479">Metal-binding</keyword>
<protein>
    <recommendedName>
        <fullName evidence="21">ATP-dependent DNA helicase</fullName>
        <ecNumber evidence="21">5.6.2.4</ecNumber>
    </recommendedName>
</protein>
<sequence>MAQPPPPPEEVETPGCVVKEIEKRLYKTLKDVFKYDSYRTLVQKRAVEAVANSSQDVFVSMPTGAGKSLCYQLPALVSERKGVTIVVSPLIALMKNQMDQMLALGICTETINSKMPVSERDRVKGDLMSNSPKTKLLYITPELASTSGFYSIIDHLYKTNNVARIVVDEAHCVSQWGHNFRPDYLRLGDLRAKYMSIPWVALTATASVKVMDDILASLKLCQPVAIFKTSCFRPNLFYDVTFKETLQDPYEDLTQFAYSALGDHWEMSPPSERGCGIVYCRTRDGCEELSNRLTKLGLHTEPYHAGIKPGVRKETQSGWMDGRIPVIAATVSFGMGIDKPSVRFVAHWCVSQSVAGYYQESGRAGRDGKSAKCRIYYSRKDRDTILFLLKKDETSAKTKNARLKIAATIKSFNTMIKYCEESVCRHYLLAREFGDDMPDCRKHCDVCCYPKQVQQKISLFKSLYLGSKLKFKKDDSDCSELYGGGRVGAKHEYEDGESDTRESTKRDKEAAAALSNLISEEFSKRRGSKEKADKYIRTSSCKVFQASVKKIPEVSVLMREKYFDKLVTELKLHLKACAANRQCPSLNEKELQQCAAEFEWNSFSSKGNIHMYRREIVNLTKSLREASRQVEVHPVVSKFVPNQGSAGKGVTKERLHTIVDYFSKHKTSSENKVENANFSSSLSCTDSHRTGAGSDISQSEESQKKIRTLSSDSVHCDNNSEKFRSFRASIDSESESSEKYSPKKITRIRKSIENSRACVEVEKPIMKYFFESVSCPLGESSVHSNSPDDVKSTPSLAISSPNNKELSKPVVTENRKRTLVSSSVKSKRKRPDSSPEKTKSKTEKSKTTTQIRNDNLKKAADLVRKHLNPEYKSKRISKDFFKIVCRSISHRLVESDAVNDTAAKYEVEKLLQSNTSMPTNR</sequence>
<dbReference type="GO" id="GO:0005654">
    <property type="term" value="C:nucleoplasm"/>
    <property type="evidence" value="ECO:0007669"/>
    <property type="project" value="UniProtKB-SubCell"/>
</dbReference>
<keyword evidence="12" id="KW-0862">Zinc</keyword>
<evidence type="ECO:0000259" key="24">
    <source>
        <dbReference type="PROSITE" id="PS51194"/>
    </source>
</evidence>
<keyword evidence="17 21" id="KW-0539">Nucleus</keyword>
<dbReference type="PANTHER" id="PTHR13710">
    <property type="entry name" value="DNA HELICASE RECQ FAMILY MEMBER"/>
    <property type="match status" value="1"/>
</dbReference>
<dbReference type="GO" id="GO:0043138">
    <property type="term" value="F:3'-5' DNA helicase activity"/>
    <property type="evidence" value="ECO:0007669"/>
    <property type="project" value="UniProtKB-EC"/>
</dbReference>
<evidence type="ECO:0000256" key="7">
    <source>
        <dbReference type="ARBA" id="ARBA00022723"/>
    </source>
</evidence>